<evidence type="ECO:0000256" key="3">
    <source>
        <dbReference type="ARBA" id="ARBA00023163"/>
    </source>
</evidence>
<proteinExistence type="predicted"/>
<dbReference type="InterPro" id="IPR011711">
    <property type="entry name" value="GntR_C"/>
</dbReference>
<dbReference type="GO" id="GO:0003677">
    <property type="term" value="F:DNA binding"/>
    <property type="evidence" value="ECO:0007669"/>
    <property type="project" value="UniProtKB-KW"/>
</dbReference>
<dbReference type="PRINTS" id="PR00035">
    <property type="entry name" value="HTHGNTR"/>
</dbReference>
<dbReference type="Gene3D" id="1.20.120.530">
    <property type="entry name" value="GntR ligand-binding domain-like"/>
    <property type="match status" value="1"/>
</dbReference>
<dbReference type="PANTHER" id="PTHR43537:SF5">
    <property type="entry name" value="UXU OPERON TRANSCRIPTIONAL REGULATOR"/>
    <property type="match status" value="1"/>
</dbReference>
<dbReference type="SMART" id="SM00345">
    <property type="entry name" value="HTH_GNTR"/>
    <property type="match status" value="1"/>
</dbReference>
<dbReference type="PROSITE" id="PS50949">
    <property type="entry name" value="HTH_GNTR"/>
    <property type="match status" value="1"/>
</dbReference>
<keyword evidence="1" id="KW-0805">Transcription regulation</keyword>
<comment type="caution">
    <text evidence="5">The sequence shown here is derived from an EMBL/GenBank/DDBJ whole genome shotgun (WGS) entry which is preliminary data.</text>
</comment>
<dbReference type="Proteomes" id="UP000470010">
    <property type="component" value="Unassembled WGS sequence"/>
</dbReference>
<dbReference type="EMBL" id="VTFZ01000005">
    <property type="protein sequence ID" value="MRX79982.1"/>
    <property type="molecule type" value="Genomic_DNA"/>
</dbReference>
<reference evidence="6" key="1">
    <citation type="submission" date="2019-08" db="EMBL/GenBank/DDBJ databases">
        <title>Arthrobacter sp. nov., isolated from plateau pika and Tibetan wild ass.</title>
        <authorList>
            <person name="Ge Y."/>
        </authorList>
    </citation>
    <scope>NUCLEOTIDE SEQUENCE [LARGE SCALE GENOMIC DNA]</scope>
    <source>
        <strain evidence="6">HF-1365</strain>
    </source>
</reference>
<dbReference type="Gene3D" id="1.10.10.10">
    <property type="entry name" value="Winged helix-like DNA-binding domain superfamily/Winged helix DNA-binding domain"/>
    <property type="match status" value="1"/>
</dbReference>
<evidence type="ECO:0000313" key="6">
    <source>
        <dbReference type="Proteomes" id="UP000470010"/>
    </source>
</evidence>
<accession>A0A7K0G8L3</accession>
<dbReference type="InterPro" id="IPR036390">
    <property type="entry name" value="WH_DNA-bd_sf"/>
</dbReference>
<dbReference type="GO" id="GO:0003700">
    <property type="term" value="F:DNA-binding transcription factor activity"/>
    <property type="evidence" value="ECO:0007669"/>
    <property type="project" value="InterPro"/>
</dbReference>
<dbReference type="Pfam" id="PF00392">
    <property type="entry name" value="GntR"/>
    <property type="match status" value="1"/>
</dbReference>
<dbReference type="PANTHER" id="PTHR43537">
    <property type="entry name" value="TRANSCRIPTIONAL REGULATOR, GNTR FAMILY"/>
    <property type="match status" value="1"/>
</dbReference>
<keyword evidence="2" id="KW-0238">DNA-binding</keyword>
<keyword evidence="6" id="KW-1185">Reference proteome</keyword>
<gene>
    <name evidence="5" type="ORF">GJE22_05160</name>
</gene>
<dbReference type="SUPFAM" id="SSF48008">
    <property type="entry name" value="GntR ligand-binding domain-like"/>
    <property type="match status" value="1"/>
</dbReference>
<dbReference type="AlphaFoldDB" id="A0A7K0G8L3"/>
<dbReference type="SMART" id="SM00895">
    <property type="entry name" value="FCD"/>
    <property type="match status" value="1"/>
</dbReference>
<keyword evidence="3" id="KW-0804">Transcription</keyword>
<organism evidence="5 6">
    <name type="scientific">Enorma shizhengliae</name>
    <dbReference type="NCBI Taxonomy" id="2606615"/>
    <lineage>
        <taxon>Bacteria</taxon>
        <taxon>Bacillati</taxon>
        <taxon>Actinomycetota</taxon>
        <taxon>Coriobacteriia</taxon>
        <taxon>Coriobacteriales</taxon>
        <taxon>Coriobacteriaceae</taxon>
        <taxon>Enorma</taxon>
    </lineage>
</organism>
<dbReference type="InterPro" id="IPR036388">
    <property type="entry name" value="WH-like_DNA-bd_sf"/>
</dbReference>
<dbReference type="SUPFAM" id="SSF46785">
    <property type="entry name" value="Winged helix' DNA-binding domain"/>
    <property type="match status" value="1"/>
</dbReference>
<evidence type="ECO:0000259" key="4">
    <source>
        <dbReference type="PROSITE" id="PS50949"/>
    </source>
</evidence>
<dbReference type="InterPro" id="IPR000524">
    <property type="entry name" value="Tscrpt_reg_HTH_GntR"/>
</dbReference>
<protein>
    <submittedName>
        <fullName evidence="5">GntR family transcriptional regulator</fullName>
    </submittedName>
</protein>
<dbReference type="InterPro" id="IPR008920">
    <property type="entry name" value="TF_FadR/GntR_C"/>
</dbReference>
<name>A0A7K0G8L3_9ACTN</name>
<evidence type="ECO:0000313" key="5">
    <source>
        <dbReference type="EMBL" id="MRX79982.1"/>
    </source>
</evidence>
<feature type="domain" description="HTH gntR-type" evidence="4">
    <location>
        <begin position="18"/>
        <end position="85"/>
    </location>
</feature>
<evidence type="ECO:0000256" key="2">
    <source>
        <dbReference type="ARBA" id="ARBA00023125"/>
    </source>
</evidence>
<evidence type="ECO:0000256" key="1">
    <source>
        <dbReference type="ARBA" id="ARBA00023015"/>
    </source>
</evidence>
<sequence>MPQSPIHRREATVDTPRSSLKDNVYSYIAGRIDSGELSAGDRVSEQAICDAMGVSRTPVREALIQLASDGYLDNQPRRGFRVRGFDRQRALEVFEVIGPLDGQAAFLACPQLTEQDLAQMQFLVGSMDLAISSGLILKYDDLQREFHYSYVQKCGNQRLMDLMTQLERCFIKRGYSTVDREMTTKLLLKANDEHQHILDLLKARDAAAVRDYVRDVHWDTDNAEFTVW</sequence>
<dbReference type="CDD" id="cd07377">
    <property type="entry name" value="WHTH_GntR"/>
    <property type="match status" value="1"/>
</dbReference>
<dbReference type="Pfam" id="PF07729">
    <property type="entry name" value="FCD"/>
    <property type="match status" value="1"/>
</dbReference>